<dbReference type="EMBL" id="UINC01001679">
    <property type="protein sequence ID" value="SUZ86385.1"/>
    <property type="molecule type" value="Genomic_DNA"/>
</dbReference>
<keyword evidence="9" id="KW-0460">Magnesium</keyword>
<dbReference type="AlphaFoldDB" id="A0A381R3R5"/>
<dbReference type="SMART" id="SM00434">
    <property type="entry name" value="TOP4c"/>
    <property type="match status" value="1"/>
</dbReference>
<dbReference type="InterPro" id="IPR036890">
    <property type="entry name" value="HATPase_C_sf"/>
</dbReference>
<comment type="similarity">
    <text evidence="4">Belongs to the type II topoisomerase family.</text>
</comment>
<evidence type="ECO:0000256" key="10">
    <source>
        <dbReference type="ARBA" id="ARBA00023029"/>
    </source>
</evidence>
<evidence type="ECO:0000256" key="3">
    <source>
        <dbReference type="ARBA" id="ARBA00001946"/>
    </source>
</evidence>
<reference evidence="15" key="1">
    <citation type="submission" date="2018-05" db="EMBL/GenBank/DDBJ databases">
        <authorList>
            <person name="Lanie J.A."/>
            <person name="Ng W.-L."/>
            <person name="Kazmierczak K.M."/>
            <person name="Andrzejewski T.M."/>
            <person name="Davidsen T.M."/>
            <person name="Wayne K.J."/>
            <person name="Tettelin H."/>
            <person name="Glass J.I."/>
            <person name="Rusch D."/>
            <person name="Podicherti R."/>
            <person name="Tsui H.-C.T."/>
            <person name="Winkler M.E."/>
        </authorList>
    </citation>
    <scope>NUCLEOTIDE SEQUENCE</scope>
</reference>
<comment type="cofactor">
    <cofactor evidence="3">
        <name>Mg(2+)</name>
        <dbReference type="ChEBI" id="CHEBI:18420"/>
    </cofactor>
</comment>
<evidence type="ECO:0000256" key="2">
    <source>
        <dbReference type="ARBA" id="ARBA00001913"/>
    </source>
</evidence>
<protein>
    <recommendedName>
        <fullName evidence="5">DNA topoisomerase (ATP-hydrolyzing)</fullName>
        <ecNumber evidence="5">5.6.2.2</ecNumber>
    </recommendedName>
</protein>
<dbReference type="InterPro" id="IPR006171">
    <property type="entry name" value="TOPRIM_dom"/>
</dbReference>
<dbReference type="FunFam" id="3.90.199.10:FF:000002">
    <property type="entry name" value="DNA topoisomerase 2"/>
    <property type="match status" value="1"/>
</dbReference>
<dbReference type="EC" id="5.6.2.2" evidence="5"/>
<feature type="domain" description="Topo IIA-type catalytic" evidence="14">
    <location>
        <begin position="671"/>
        <end position="1105"/>
    </location>
</feature>
<dbReference type="InterPro" id="IPR013758">
    <property type="entry name" value="Topo_IIA_A/C_ab"/>
</dbReference>
<dbReference type="Gene3D" id="3.30.230.10">
    <property type="match status" value="1"/>
</dbReference>
<dbReference type="GO" id="GO:0005524">
    <property type="term" value="F:ATP binding"/>
    <property type="evidence" value="ECO:0007669"/>
    <property type="project" value="UniProtKB-KW"/>
</dbReference>
<dbReference type="InterPro" id="IPR013506">
    <property type="entry name" value="Topo_IIA_bsu_dom2"/>
</dbReference>
<dbReference type="InterPro" id="IPR031660">
    <property type="entry name" value="TOPRIM_C"/>
</dbReference>
<dbReference type="InterPro" id="IPR013757">
    <property type="entry name" value="Topo_IIA_A_a_sf"/>
</dbReference>
<evidence type="ECO:0000256" key="11">
    <source>
        <dbReference type="ARBA" id="ARBA00023125"/>
    </source>
</evidence>
<dbReference type="CDD" id="cd03481">
    <property type="entry name" value="TopoIIA_Trans_ScTopoIIA"/>
    <property type="match status" value="1"/>
</dbReference>
<dbReference type="InterPro" id="IPR013760">
    <property type="entry name" value="Topo_IIA-like_dom_sf"/>
</dbReference>
<dbReference type="SUPFAM" id="SSF56719">
    <property type="entry name" value="Type II DNA topoisomerase"/>
    <property type="match status" value="1"/>
</dbReference>
<comment type="catalytic activity">
    <reaction evidence="1">
        <text>ATP-dependent breakage, passage and rejoining of double-stranded DNA.</text>
        <dbReference type="EC" id="5.6.2.2"/>
    </reaction>
</comment>
<dbReference type="PRINTS" id="PR00418">
    <property type="entry name" value="TPI2FAMILY"/>
</dbReference>
<dbReference type="Gene3D" id="3.40.50.670">
    <property type="match status" value="1"/>
</dbReference>
<proteinExistence type="inferred from homology"/>
<dbReference type="Gene3D" id="3.90.199.10">
    <property type="entry name" value="Topoisomerase II, domain 5"/>
    <property type="match status" value="1"/>
</dbReference>
<dbReference type="GO" id="GO:0006265">
    <property type="term" value="P:DNA topological change"/>
    <property type="evidence" value="ECO:0007669"/>
    <property type="project" value="InterPro"/>
</dbReference>
<dbReference type="SUPFAM" id="SSF54211">
    <property type="entry name" value="Ribosomal protein S5 domain 2-like"/>
    <property type="match status" value="1"/>
</dbReference>
<name>A0A381R3R5_9ZZZZ</name>
<dbReference type="PANTHER" id="PTHR10169:SF49">
    <property type="entry name" value="DNA TOPOISOMERASE 2, MITOCHONDRIAL"/>
    <property type="match status" value="1"/>
</dbReference>
<evidence type="ECO:0000259" key="13">
    <source>
        <dbReference type="PROSITE" id="PS50880"/>
    </source>
</evidence>
<sequence>MTHQKIADKYQKKSQLEHILDIPDTYIGSIEKQEESLYIFNETKNKITKRKITYIAGLQRIFEEILLNSFDQTVRNGTDTTQIKVKIDKEKNEITIWNNGKGIPVIYKESEKVYIPEMIFGMLLTSGNYDKNEKRITGGKNGYGAKLTNIFSNEFKLETVDDERKKKFQMTWKNNMEKKSKEKITDTDKSGYTKIVFKPDLKRFNIAELSDDIISLMKKRVYDIAVNTSKNVSVYYNGKKIGIKKFEDYIKLYLKDGEDKKILVDEDTNERWSVGLYMNDDNFEQISFVNGINTNLGGTHVDYITNKIIKEYMAKLKKKKVDVKKSYIKDKMHIFIKSFIENPSFNSQTKESMKTRSSKFGSSYDLPKKFVNGLNKIGIIEEVLSFARFKEEKNLEKTDGKIKRRITGIPKLEDANWAGTKKSESCKLILTEGDSAKTFAMSGISKIGRDEYGIFPLKGKLLNVKDQSSEKILNNEEINNLKKILGLKQNYKYQSLNELRYGGIIILTDQDVDGSHIKGLVMNFFHTFWPELLELGFIKSLITPIVKAFKKGKKDTLQFYTLTDFENWKKNIDLKKWTTKYYKGLGTSNAKEAKECLENIEKKIVTYTWDQLSDKSLNLGFKKDQADERKKWLLKFDKEDVLNQKLKNITISDFINKDLIHFSSYDIHRSIPSVVDGFKPTQRKILFTGLNHLTSKEIKVAQFSGLIGQKTDYHHGEASIVSTTIKMAQNFVGSNNCNLLLPNGQFGTRLLGGDDRSSERYIFTNISPITKKIFNIHDNNLLKYLKSDNLSIEPEWYMPCIPLILLNGTNGIGTGFSTTVLPHKLEDLIENIKDRINDQVSKKLIPWYRSFKGEIKSLGNNKYQSIGIYELNKQNNTIIIKELPIGTWTEKYKVFLEKLLIDKSVSNKRELKLQCIKNYNNHSTESNINFELEFTGIQYTRLTSKGEDHILKTLKLITNLSENNMYLFNKNNTIQKYNNSEEIMEDYYKIRLKYYGLRKEKMIEILENIVDELKNKVRFIRMVKSKQIDILDTTDEKLENDLVKNNFKKLLNSSNELSFNYLTTMHIRSLTLERANKLEQECDLRMKELKELKLKNIKNMWLEDLENILIENKKYNKDLAKELLLEKNDIRKKSKTKKKRNKKR</sequence>
<dbReference type="GO" id="GO:0046872">
    <property type="term" value="F:metal ion binding"/>
    <property type="evidence" value="ECO:0007669"/>
    <property type="project" value="UniProtKB-KW"/>
</dbReference>
<dbReference type="GO" id="GO:0003918">
    <property type="term" value="F:DNA topoisomerase type II (double strand cut, ATP-hydrolyzing) activity"/>
    <property type="evidence" value="ECO:0007669"/>
    <property type="project" value="UniProtKB-EC"/>
</dbReference>
<dbReference type="InterPro" id="IPR001241">
    <property type="entry name" value="Topo_IIA"/>
</dbReference>
<dbReference type="SUPFAM" id="SSF55874">
    <property type="entry name" value="ATPase domain of HSP90 chaperone/DNA topoisomerase II/histidine kinase"/>
    <property type="match status" value="1"/>
</dbReference>
<dbReference type="FunFam" id="3.40.50.670:FF:000001">
    <property type="entry name" value="DNA topoisomerase 2"/>
    <property type="match status" value="1"/>
</dbReference>
<feature type="domain" description="Toprim" evidence="13">
    <location>
        <begin position="426"/>
        <end position="547"/>
    </location>
</feature>
<dbReference type="Pfam" id="PF16898">
    <property type="entry name" value="TOPRIM_C"/>
    <property type="match status" value="1"/>
</dbReference>
<keyword evidence="7" id="KW-0547">Nucleotide-binding</keyword>
<dbReference type="InterPro" id="IPR013759">
    <property type="entry name" value="Topo_IIA_B_C"/>
</dbReference>
<dbReference type="FunFam" id="3.30.1490.30:FF:000001">
    <property type="entry name" value="DNA topoisomerase 2"/>
    <property type="match status" value="1"/>
</dbReference>
<evidence type="ECO:0000256" key="6">
    <source>
        <dbReference type="ARBA" id="ARBA00022723"/>
    </source>
</evidence>
<comment type="cofactor">
    <cofactor evidence="2">
        <name>Ca(2+)</name>
        <dbReference type="ChEBI" id="CHEBI:29108"/>
    </cofactor>
</comment>
<gene>
    <name evidence="15" type="ORF">METZ01_LOCUS39239</name>
</gene>
<keyword evidence="12" id="KW-0413">Isomerase</keyword>
<dbReference type="Gene3D" id="1.10.268.10">
    <property type="entry name" value="Topoisomerase, domain 3"/>
    <property type="match status" value="1"/>
</dbReference>
<dbReference type="PANTHER" id="PTHR10169">
    <property type="entry name" value="DNA TOPOISOMERASE/GYRASE"/>
    <property type="match status" value="1"/>
</dbReference>
<dbReference type="PROSITE" id="PS50880">
    <property type="entry name" value="TOPRIM"/>
    <property type="match status" value="1"/>
</dbReference>
<evidence type="ECO:0000259" key="14">
    <source>
        <dbReference type="PROSITE" id="PS52040"/>
    </source>
</evidence>
<evidence type="ECO:0000256" key="7">
    <source>
        <dbReference type="ARBA" id="ARBA00022741"/>
    </source>
</evidence>
<keyword evidence="11" id="KW-0238">DNA-binding</keyword>
<dbReference type="Pfam" id="PF01751">
    <property type="entry name" value="Toprim"/>
    <property type="match status" value="1"/>
</dbReference>
<dbReference type="GO" id="GO:0000819">
    <property type="term" value="P:sister chromatid segregation"/>
    <property type="evidence" value="ECO:0007669"/>
    <property type="project" value="TreeGrafter"/>
</dbReference>
<dbReference type="InterPro" id="IPR020568">
    <property type="entry name" value="Ribosomal_Su5_D2-typ_SF"/>
</dbReference>
<dbReference type="Pfam" id="PF02518">
    <property type="entry name" value="HATPase_c"/>
    <property type="match status" value="1"/>
</dbReference>
<dbReference type="Gene3D" id="3.30.565.10">
    <property type="entry name" value="Histidine kinase-like ATPase, C-terminal domain"/>
    <property type="match status" value="1"/>
</dbReference>
<evidence type="ECO:0000256" key="1">
    <source>
        <dbReference type="ARBA" id="ARBA00000185"/>
    </source>
</evidence>
<dbReference type="InterPro" id="IPR050634">
    <property type="entry name" value="DNA_Topoisomerase_II"/>
</dbReference>
<organism evidence="15">
    <name type="scientific">marine metagenome</name>
    <dbReference type="NCBI Taxonomy" id="408172"/>
    <lineage>
        <taxon>unclassified sequences</taxon>
        <taxon>metagenomes</taxon>
        <taxon>ecological metagenomes</taxon>
    </lineage>
</organism>
<dbReference type="GO" id="GO:0005634">
    <property type="term" value="C:nucleus"/>
    <property type="evidence" value="ECO:0007669"/>
    <property type="project" value="TreeGrafter"/>
</dbReference>
<keyword evidence="10" id="KW-0799">Topoisomerase</keyword>
<dbReference type="InterPro" id="IPR001154">
    <property type="entry name" value="TopoII_euk"/>
</dbReference>
<keyword evidence="8" id="KW-0067">ATP-binding</keyword>
<evidence type="ECO:0000256" key="5">
    <source>
        <dbReference type="ARBA" id="ARBA00012895"/>
    </source>
</evidence>
<dbReference type="SMART" id="SM00387">
    <property type="entry name" value="HATPase_c"/>
    <property type="match status" value="1"/>
</dbReference>
<dbReference type="Pfam" id="PF00521">
    <property type="entry name" value="DNA_topoisoIV"/>
    <property type="match status" value="1"/>
</dbReference>
<dbReference type="InterPro" id="IPR014721">
    <property type="entry name" value="Ribsml_uS5_D2-typ_fold_subgr"/>
</dbReference>
<evidence type="ECO:0000256" key="8">
    <source>
        <dbReference type="ARBA" id="ARBA00022840"/>
    </source>
</evidence>
<dbReference type="PRINTS" id="PR01158">
    <property type="entry name" value="TOPISMRASEII"/>
</dbReference>
<evidence type="ECO:0000256" key="12">
    <source>
        <dbReference type="ARBA" id="ARBA00023235"/>
    </source>
</evidence>
<dbReference type="Gene3D" id="3.30.1490.30">
    <property type="match status" value="1"/>
</dbReference>
<dbReference type="InterPro" id="IPR018522">
    <property type="entry name" value="TopoIIA_CS"/>
</dbReference>
<dbReference type="PROSITE" id="PS52040">
    <property type="entry name" value="TOPO_IIA"/>
    <property type="match status" value="1"/>
</dbReference>
<dbReference type="PROSITE" id="PS00177">
    <property type="entry name" value="TOPOISOMERASE_II"/>
    <property type="match status" value="1"/>
</dbReference>
<dbReference type="GO" id="GO:0000712">
    <property type="term" value="P:resolution of meiotic recombination intermediates"/>
    <property type="evidence" value="ECO:0007669"/>
    <property type="project" value="TreeGrafter"/>
</dbReference>
<dbReference type="InterPro" id="IPR003594">
    <property type="entry name" value="HATPase_dom"/>
</dbReference>
<dbReference type="Pfam" id="PF00204">
    <property type="entry name" value="DNA_gyraseB"/>
    <property type="match status" value="1"/>
</dbReference>
<keyword evidence="6" id="KW-0479">Metal-binding</keyword>
<dbReference type="Gene3D" id="3.30.1360.40">
    <property type="match status" value="1"/>
</dbReference>
<dbReference type="GO" id="GO:0003677">
    <property type="term" value="F:DNA binding"/>
    <property type="evidence" value="ECO:0007669"/>
    <property type="project" value="UniProtKB-KW"/>
</dbReference>
<evidence type="ECO:0000313" key="15">
    <source>
        <dbReference type="EMBL" id="SUZ86385.1"/>
    </source>
</evidence>
<dbReference type="SMART" id="SM00433">
    <property type="entry name" value="TOP2c"/>
    <property type="match status" value="1"/>
</dbReference>
<accession>A0A381R3R5</accession>
<evidence type="ECO:0000256" key="9">
    <source>
        <dbReference type="ARBA" id="ARBA00022842"/>
    </source>
</evidence>
<dbReference type="FunFam" id="3.30.565.10:FF:000004">
    <property type="entry name" value="DNA topoisomerase 2"/>
    <property type="match status" value="1"/>
</dbReference>
<dbReference type="InterPro" id="IPR002205">
    <property type="entry name" value="Topo_IIA_dom_A"/>
</dbReference>
<evidence type="ECO:0000256" key="4">
    <source>
        <dbReference type="ARBA" id="ARBA00011080"/>
    </source>
</evidence>